<dbReference type="AlphaFoldDB" id="A0A7S2V3U9"/>
<gene>
    <name evidence="1" type="ORF">FJAP1339_LOCUS9575</name>
</gene>
<reference evidence="1" key="1">
    <citation type="submission" date="2021-01" db="EMBL/GenBank/DDBJ databases">
        <authorList>
            <person name="Corre E."/>
            <person name="Pelletier E."/>
            <person name="Niang G."/>
            <person name="Scheremetjew M."/>
            <person name="Finn R."/>
            <person name="Kale V."/>
            <person name="Holt S."/>
            <person name="Cochrane G."/>
            <person name="Meng A."/>
            <person name="Brown T."/>
            <person name="Cohen L."/>
        </authorList>
    </citation>
    <scope>NUCLEOTIDE SEQUENCE</scope>
    <source>
        <strain evidence="1">CCMP1661</strain>
    </source>
</reference>
<protein>
    <submittedName>
        <fullName evidence="1">Uncharacterized protein</fullName>
    </submittedName>
</protein>
<dbReference type="EMBL" id="HBHR01018875">
    <property type="protein sequence ID" value="CAD9870297.1"/>
    <property type="molecule type" value="Transcribed_RNA"/>
</dbReference>
<name>A0A7S2V3U9_9STRA</name>
<sequence length="114" mass="13895">MVWLSRIDKYWNQFNGILKHELIFCLQPWNAFTSVLWYMFPHFPIMIKVDKFQLIVTLFHQIIKMASLKLLLNYRYVFIILDDLHAKIGESNYILVIFSVFRDFLDFFQNLLLQ</sequence>
<accession>A0A7S2V3U9</accession>
<proteinExistence type="predicted"/>
<evidence type="ECO:0000313" key="1">
    <source>
        <dbReference type="EMBL" id="CAD9870297.1"/>
    </source>
</evidence>
<organism evidence="1">
    <name type="scientific">Fibrocapsa japonica</name>
    <dbReference type="NCBI Taxonomy" id="94617"/>
    <lineage>
        <taxon>Eukaryota</taxon>
        <taxon>Sar</taxon>
        <taxon>Stramenopiles</taxon>
        <taxon>Ochrophyta</taxon>
        <taxon>Raphidophyceae</taxon>
        <taxon>Chattonellales</taxon>
        <taxon>Chattonellaceae</taxon>
        <taxon>Fibrocapsa</taxon>
    </lineage>
</organism>